<dbReference type="SMART" id="SM00382">
    <property type="entry name" value="AAA"/>
    <property type="match status" value="1"/>
</dbReference>
<dbReference type="OrthoDB" id="3525196at2"/>
<organism evidence="2 3">
    <name type="scientific">Yersinia rohdei</name>
    <dbReference type="NCBI Taxonomy" id="29485"/>
    <lineage>
        <taxon>Bacteria</taxon>
        <taxon>Pseudomonadati</taxon>
        <taxon>Pseudomonadota</taxon>
        <taxon>Gammaproteobacteria</taxon>
        <taxon>Enterobacterales</taxon>
        <taxon>Yersiniaceae</taxon>
        <taxon>Yersinia</taxon>
    </lineage>
</organism>
<proteinExistence type="predicted"/>
<dbReference type="AlphaFoldDB" id="A0A0U1HR87"/>
<evidence type="ECO:0000313" key="3">
    <source>
        <dbReference type="Proteomes" id="UP000042054"/>
    </source>
</evidence>
<dbReference type="EMBL" id="CTKE01000005">
    <property type="protein sequence ID" value="CQI88948.1"/>
    <property type="molecule type" value="Genomic_DNA"/>
</dbReference>
<dbReference type="Pfam" id="PF13479">
    <property type="entry name" value="AAA_24"/>
    <property type="match status" value="1"/>
</dbReference>
<dbReference type="SUPFAM" id="SSF52540">
    <property type="entry name" value="P-loop containing nucleoside triphosphate hydrolases"/>
    <property type="match status" value="1"/>
</dbReference>
<feature type="domain" description="AAA+ ATPase" evidence="1">
    <location>
        <begin position="11"/>
        <end position="209"/>
    </location>
</feature>
<dbReference type="InterPro" id="IPR027417">
    <property type="entry name" value="P-loop_NTPase"/>
</dbReference>
<dbReference type="Gene3D" id="3.40.50.300">
    <property type="entry name" value="P-loop containing nucleotide triphosphate hydrolases"/>
    <property type="match status" value="1"/>
</dbReference>
<accession>A0A0U1HR87</accession>
<sequence length="287" mass="31719">MKFEKAMRKKAKLRLALTGPSGSGKTYSALLIAKGIGGKTAVIDTEKGSASLYSDVSDFDVLELDAPFSPERFIEAIHAAEQAGYDNLIIDSITHEWGGVGGCLELVDTIAKAKFRGNSWSAWSEINPRHRLFLDAILSASMHVIATMRSKTETAQIEENGRKKVAKLGMKSEQRDGVEYEFTTVLDLVHESHHANATKDRTKLFSNSDPVIISEETGKRLIEWLESGINPHDEALKHFTALATSANSVEELKPAFEEAWRTLRGTEQQAIAKDVYDIRKSELEQAA</sequence>
<gene>
    <name evidence="2" type="ORF">ERS008555_01299</name>
</gene>
<protein>
    <submittedName>
        <fullName evidence="2">Phage nucleotide-binding protein</fullName>
    </submittedName>
</protein>
<name>A0A0U1HR87_YERRO</name>
<dbReference type="Proteomes" id="UP000042054">
    <property type="component" value="Unassembled WGS sequence"/>
</dbReference>
<reference evidence="2 3" key="1">
    <citation type="submission" date="2015-03" db="EMBL/GenBank/DDBJ databases">
        <authorList>
            <person name="Murphy D."/>
        </authorList>
    </citation>
    <scope>NUCLEOTIDE SEQUENCE [LARGE SCALE GENOMIC DNA]</scope>
    <source>
        <strain evidence="2 3">68/02</strain>
    </source>
</reference>
<evidence type="ECO:0000313" key="2">
    <source>
        <dbReference type="EMBL" id="CQI88948.1"/>
    </source>
</evidence>
<dbReference type="InterPro" id="IPR003593">
    <property type="entry name" value="AAA+_ATPase"/>
</dbReference>
<evidence type="ECO:0000259" key="1">
    <source>
        <dbReference type="SMART" id="SM00382"/>
    </source>
</evidence>
<dbReference type="RefSeq" id="WP_049617395.1">
    <property type="nucleotide sequence ID" value="NZ_CQCB01000032.1"/>
</dbReference>